<reference evidence="1 2" key="1">
    <citation type="submission" date="2018-12" db="EMBL/GenBank/DDBJ databases">
        <authorList>
            <consortium name="Pathogen Informatics"/>
        </authorList>
    </citation>
    <scope>NUCLEOTIDE SEQUENCE [LARGE SCALE GENOMIC DNA]</scope>
    <source>
        <strain evidence="1 2">NCTC9695</strain>
    </source>
</reference>
<proteinExistence type="predicted"/>
<protein>
    <submittedName>
        <fullName evidence="1">Uncharacterized protein</fullName>
    </submittedName>
</protein>
<organism evidence="1 2">
    <name type="scientific">Chromobacterium violaceum</name>
    <dbReference type="NCBI Taxonomy" id="536"/>
    <lineage>
        <taxon>Bacteria</taxon>
        <taxon>Pseudomonadati</taxon>
        <taxon>Pseudomonadota</taxon>
        <taxon>Betaproteobacteria</taxon>
        <taxon>Neisseriales</taxon>
        <taxon>Chromobacteriaceae</taxon>
        <taxon>Chromobacterium</taxon>
    </lineage>
</organism>
<gene>
    <name evidence="1" type="ORF">NCTC9695_05086</name>
</gene>
<dbReference type="EMBL" id="LR134182">
    <property type="protein sequence ID" value="VEB44595.1"/>
    <property type="molecule type" value="Genomic_DNA"/>
</dbReference>
<dbReference type="Proteomes" id="UP000275777">
    <property type="component" value="Chromosome"/>
</dbReference>
<name>A0A447TI58_CHRVL</name>
<evidence type="ECO:0000313" key="2">
    <source>
        <dbReference type="Proteomes" id="UP000275777"/>
    </source>
</evidence>
<dbReference type="AlphaFoldDB" id="A0A447TI58"/>
<evidence type="ECO:0000313" key="1">
    <source>
        <dbReference type="EMBL" id="VEB44595.1"/>
    </source>
</evidence>
<sequence length="43" mass="4951">MAMLFPLLAVLIWAANTIVSKAAAQVLDRRRSRFTAGCWRRWC</sequence>
<accession>A0A447TI58</accession>